<sequence>MRLQDQDPTTPFPVQLKERTGPITLVNTFVVPEEHAERFERTWREDAGFMKAQPGFISTQLHRGTGGSRLWLNVAVWESTEALHAAFSRPEFQRARAAYPDGITASPHIYAKVAVEGICVA</sequence>
<dbReference type="OrthoDB" id="1494517at2"/>
<dbReference type="Pfam" id="PF03992">
    <property type="entry name" value="ABM"/>
    <property type="match status" value="1"/>
</dbReference>
<evidence type="ECO:0000259" key="1">
    <source>
        <dbReference type="PROSITE" id="PS51725"/>
    </source>
</evidence>
<keyword evidence="2" id="KW-0503">Monooxygenase</keyword>
<reference evidence="2 3" key="1">
    <citation type="journal article" date="2019" name="Microb. Cell Fact.">
        <title>Exploring novel herbicidin analogues by transcriptional regulator overexpression and MS/MS molecular networking.</title>
        <authorList>
            <person name="Shi Y."/>
            <person name="Gu R."/>
            <person name="Li Y."/>
            <person name="Wang X."/>
            <person name="Ren W."/>
            <person name="Li X."/>
            <person name="Wang L."/>
            <person name="Xie Y."/>
            <person name="Hong B."/>
        </authorList>
    </citation>
    <scope>NUCLEOTIDE SEQUENCE [LARGE SCALE GENOMIC DNA]</scope>
    <source>
        <strain evidence="2 3">US-43</strain>
    </source>
</reference>
<dbReference type="GO" id="GO:0004497">
    <property type="term" value="F:monooxygenase activity"/>
    <property type="evidence" value="ECO:0007669"/>
    <property type="project" value="UniProtKB-KW"/>
</dbReference>
<proteinExistence type="predicted"/>
<dbReference type="InterPro" id="IPR011008">
    <property type="entry name" value="Dimeric_a/b-barrel"/>
</dbReference>
<dbReference type="SUPFAM" id="SSF54909">
    <property type="entry name" value="Dimeric alpha+beta barrel"/>
    <property type="match status" value="1"/>
</dbReference>
<keyword evidence="2" id="KW-0560">Oxidoreductase</keyword>
<comment type="caution">
    <text evidence="2">The sequence shown here is derived from an EMBL/GenBank/DDBJ whole genome shotgun (WGS) entry which is preliminary data.</text>
</comment>
<dbReference type="Gene3D" id="3.30.70.100">
    <property type="match status" value="1"/>
</dbReference>
<protein>
    <submittedName>
        <fullName evidence="2">Antibiotic biosynthesis monooxygenase</fullName>
    </submittedName>
</protein>
<name>A0A5N5W855_STRMB</name>
<dbReference type="RefSeq" id="WP_004941015.1">
    <property type="nucleotide sequence ID" value="NZ_VOKX01000027.1"/>
</dbReference>
<keyword evidence="3" id="KW-1185">Reference proteome</keyword>
<dbReference type="AlphaFoldDB" id="A0A5N5W855"/>
<evidence type="ECO:0000313" key="3">
    <source>
        <dbReference type="Proteomes" id="UP000327000"/>
    </source>
</evidence>
<dbReference type="EMBL" id="VOKX01000027">
    <property type="protein sequence ID" value="KAB7845003.1"/>
    <property type="molecule type" value="Genomic_DNA"/>
</dbReference>
<evidence type="ECO:0000313" key="2">
    <source>
        <dbReference type="EMBL" id="KAB7845003.1"/>
    </source>
</evidence>
<dbReference type="PROSITE" id="PS51725">
    <property type="entry name" value="ABM"/>
    <property type="match status" value="1"/>
</dbReference>
<dbReference type="Proteomes" id="UP000327000">
    <property type="component" value="Unassembled WGS sequence"/>
</dbReference>
<accession>A0A5N5W855</accession>
<organism evidence="2 3">
    <name type="scientific">Streptomyces mobaraensis</name>
    <name type="common">Streptoverticillium mobaraense</name>
    <dbReference type="NCBI Taxonomy" id="35621"/>
    <lineage>
        <taxon>Bacteria</taxon>
        <taxon>Bacillati</taxon>
        <taxon>Actinomycetota</taxon>
        <taxon>Actinomycetes</taxon>
        <taxon>Kitasatosporales</taxon>
        <taxon>Streptomycetaceae</taxon>
        <taxon>Streptomyces</taxon>
    </lineage>
</organism>
<dbReference type="InterPro" id="IPR007138">
    <property type="entry name" value="ABM_dom"/>
</dbReference>
<feature type="domain" description="ABM" evidence="1">
    <location>
        <begin position="23"/>
        <end position="113"/>
    </location>
</feature>
<gene>
    <name evidence="2" type="ORF">FRZ00_14925</name>
</gene>